<dbReference type="PROSITE" id="PS51293">
    <property type="entry name" value="SANT"/>
    <property type="match status" value="1"/>
</dbReference>
<dbReference type="Gene3D" id="1.10.10.60">
    <property type="entry name" value="Homeodomain-like"/>
    <property type="match status" value="2"/>
</dbReference>
<feature type="domain" description="Myb-like" evidence="7">
    <location>
        <begin position="155"/>
        <end position="205"/>
    </location>
</feature>
<dbReference type="GO" id="GO:0000981">
    <property type="term" value="F:DNA-binding transcription factor activity, RNA polymerase II-specific"/>
    <property type="evidence" value="ECO:0007669"/>
    <property type="project" value="TreeGrafter"/>
</dbReference>
<organism evidence="10 11">
    <name type="scientific">Carpinus fangiana</name>
    <dbReference type="NCBI Taxonomy" id="176857"/>
    <lineage>
        <taxon>Eukaryota</taxon>
        <taxon>Viridiplantae</taxon>
        <taxon>Streptophyta</taxon>
        <taxon>Embryophyta</taxon>
        <taxon>Tracheophyta</taxon>
        <taxon>Spermatophyta</taxon>
        <taxon>Magnoliopsida</taxon>
        <taxon>eudicotyledons</taxon>
        <taxon>Gunneridae</taxon>
        <taxon>Pentapetalae</taxon>
        <taxon>rosids</taxon>
        <taxon>fabids</taxon>
        <taxon>Fagales</taxon>
        <taxon>Betulaceae</taxon>
        <taxon>Carpinus</taxon>
    </lineage>
</organism>
<dbReference type="PANTHER" id="PTHR45614">
    <property type="entry name" value="MYB PROTEIN-RELATED"/>
    <property type="match status" value="1"/>
</dbReference>
<dbReference type="InterPro" id="IPR009057">
    <property type="entry name" value="Homeodomain-like_sf"/>
</dbReference>
<dbReference type="InterPro" id="IPR001005">
    <property type="entry name" value="SANT/Myb"/>
</dbReference>
<dbReference type="SUPFAM" id="SSF46689">
    <property type="entry name" value="Homeodomain-like"/>
    <property type="match status" value="1"/>
</dbReference>
<dbReference type="InterPro" id="IPR017884">
    <property type="entry name" value="SANT_dom"/>
</dbReference>
<accession>A0A660KLF6</accession>
<dbReference type="OrthoDB" id="2143914at2759"/>
<keyword evidence="3" id="KW-0804">Transcription</keyword>
<evidence type="ECO:0000259" key="8">
    <source>
        <dbReference type="PROSITE" id="PS51293"/>
    </source>
</evidence>
<feature type="domain" description="HTH myb-type" evidence="9">
    <location>
        <begin position="119"/>
        <end position="154"/>
    </location>
</feature>
<dbReference type="CDD" id="cd00167">
    <property type="entry name" value="SANT"/>
    <property type="match status" value="2"/>
</dbReference>
<evidence type="ECO:0000256" key="5">
    <source>
        <dbReference type="ARBA" id="ARBA00023242"/>
    </source>
</evidence>
<dbReference type="Pfam" id="PF00249">
    <property type="entry name" value="Myb_DNA-binding"/>
    <property type="match status" value="2"/>
</dbReference>
<evidence type="ECO:0000256" key="2">
    <source>
        <dbReference type="ARBA" id="ARBA00022737"/>
    </source>
</evidence>
<dbReference type="AlphaFoldDB" id="A0A660KLF6"/>
<dbReference type="GO" id="GO:0005634">
    <property type="term" value="C:nucleus"/>
    <property type="evidence" value="ECO:0007669"/>
    <property type="project" value="UniProtKB-SubCell"/>
</dbReference>
<dbReference type="EMBL" id="CM017324">
    <property type="protein sequence ID" value="KAE8037213.1"/>
    <property type="molecule type" value="Genomic_DNA"/>
</dbReference>
<evidence type="ECO:0000256" key="6">
    <source>
        <dbReference type="SAM" id="MobiDB-lite"/>
    </source>
</evidence>
<keyword evidence="3" id="KW-0805">Transcription regulation</keyword>
<feature type="domain" description="Myb-like" evidence="7">
    <location>
        <begin position="119"/>
        <end position="154"/>
    </location>
</feature>
<evidence type="ECO:0000259" key="9">
    <source>
        <dbReference type="PROSITE" id="PS51294"/>
    </source>
</evidence>
<feature type="compositionally biased region" description="Basic residues" evidence="6">
    <location>
        <begin position="203"/>
        <end position="214"/>
    </location>
</feature>
<dbReference type="Proteomes" id="UP000327013">
    <property type="component" value="Chromosome 4"/>
</dbReference>
<evidence type="ECO:0000256" key="3">
    <source>
        <dbReference type="ARBA" id="ARBA00023015"/>
    </source>
</evidence>
<dbReference type="InterPro" id="IPR017930">
    <property type="entry name" value="Myb_dom"/>
</dbReference>
<dbReference type="InterPro" id="IPR050560">
    <property type="entry name" value="MYB_TF"/>
</dbReference>
<feature type="domain" description="SANT" evidence="8">
    <location>
        <begin position="158"/>
        <end position="209"/>
    </location>
</feature>
<evidence type="ECO:0000256" key="1">
    <source>
        <dbReference type="ARBA" id="ARBA00004123"/>
    </source>
</evidence>
<dbReference type="PANTHER" id="PTHR45614:SF218">
    <property type="entry name" value="TRANSCRIPTION FACTOR MYB119-RELATED"/>
    <property type="match status" value="1"/>
</dbReference>
<comment type="subcellular location">
    <subcellularLocation>
        <location evidence="1">Nucleus</location>
    </subcellularLocation>
</comment>
<reference evidence="10 11" key="1">
    <citation type="submission" date="2019-06" db="EMBL/GenBank/DDBJ databases">
        <title>A chromosomal-level reference genome of Carpinus fangiana (Coryloideae, Betulaceae).</title>
        <authorList>
            <person name="Yang X."/>
            <person name="Wang Z."/>
            <person name="Zhang L."/>
            <person name="Hao G."/>
            <person name="Liu J."/>
            <person name="Yang Y."/>
        </authorList>
    </citation>
    <scope>NUCLEOTIDE SEQUENCE [LARGE SCALE GENOMIC DNA]</scope>
    <source>
        <strain evidence="10">Cfa_2016G</strain>
        <tissue evidence="10">Leaf</tissue>
    </source>
</reference>
<name>A0A660KLF6_9ROSI</name>
<evidence type="ECO:0000256" key="4">
    <source>
        <dbReference type="ARBA" id="ARBA00023125"/>
    </source>
</evidence>
<evidence type="ECO:0000259" key="7">
    <source>
        <dbReference type="PROSITE" id="PS50090"/>
    </source>
</evidence>
<dbReference type="PROSITE" id="PS51294">
    <property type="entry name" value="HTH_MYB"/>
    <property type="match status" value="2"/>
</dbReference>
<dbReference type="SMART" id="SM00717">
    <property type="entry name" value="SANT"/>
    <property type="match status" value="2"/>
</dbReference>
<keyword evidence="11" id="KW-1185">Reference proteome</keyword>
<keyword evidence="5" id="KW-0539">Nucleus</keyword>
<feature type="domain" description="HTH myb-type" evidence="9">
    <location>
        <begin position="155"/>
        <end position="209"/>
    </location>
</feature>
<sequence>MEEGGGRCVFGNGNSQNNPFIYRPCPPLTAIDKFLYGQSHFSQQQTQNNAKNKHVLVSDNGFCSSPPFRGAIVDRFFVDGEPLNWMHERNPNMGFKEEVKVVGKNSKSTEKKARKCSTLIKMVKQYGERKWAQIALKLVGRAGKQCRERWHNHLRPDIKKDSWSEEEERVLVEAHEKVGNRWAEIAKCIPGRTENAIKNHWNATKRRQNSRRKNKQTDRQKGKPQSSVLQDYIRSKTLIMDSTTTATATATTSTSTLSEELLDSPTFNISQTYDDELLFMQNFFAIQPHLDHNDDNYINQPQTFHVVDQNNDVNLQTKETHLYSDLYVSYLLNGGASANDYGYDDAMNMELQLSDEAYSSTNTKKEIDLIELVSSSNSQFSQGSNSSFFVA</sequence>
<evidence type="ECO:0000313" key="11">
    <source>
        <dbReference type="Proteomes" id="UP000327013"/>
    </source>
</evidence>
<proteinExistence type="predicted"/>
<evidence type="ECO:0000313" key="10">
    <source>
        <dbReference type="EMBL" id="KAE8037213.1"/>
    </source>
</evidence>
<keyword evidence="4" id="KW-0238">DNA-binding</keyword>
<keyword evidence="2" id="KW-0677">Repeat</keyword>
<feature type="region of interest" description="Disordered" evidence="6">
    <location>
        <begin position="203"/>
        <end position="227"/>
    </location>
</feature>
<gene>
    <name evidence="10" type="ORF">FH972_009822</name>
</gene>
<dbReference type="GO" id="GO:0000978">
    <property type="term" value="F:RNA polymerase II cis-regulatory region sequence-specific DNA binding"/>
    <property type="evidence" value="ECO:0007669"/>
    <property type="project" value="TreeGrafter"/>
</dbReference>
<protein>
    <submittedName>
        <fullName evidence="10">Uncharacterized protein</fullName>
    </submittedName>
</protein>
<dbReference type="FunFam" id="1.10.10.60:FF:000010">
    <property type="entry name" value="Transcriptional activator Myb isoform A"/>
    <property type="match status" value="1"/>
</dbReference>
<dbReference type="PROSITE" id="PS50090">
    <property type="entry name" value="MYB_LIKE"/>
    <property type="match status" value="2"/>
</dbReference>